<dbReference type="PANTHER" id="PTHR43553">
    <property type="entry name" value="HEAVY METAL TRANSPORTER"/>
    <property type="match status" value="1"/>
</dbReference>
<dbReference type="CDD" id="cd03225">
    <property type="entry name" value="ABC_cobalt_CbiO_domain1"/>
    <property type="match status" value="1"/>
</dbReference>
<evidence type="ECO:0000313" key="8">
    <source>
        <dbReference type="Proteomes" id="UP000317365"/>
    </source>
</evidence>
<dbReference type="AlphaFoldDB" id="A0A515ETW4"/>
<dbReference type="EMBL" id="CP036282">
    <property type="protein sequence ID" value="QDL56013.1"/>
    <property type="molecule type" value="Genomic_DNA"/>
</dbReference>
<dbReference type="GO" id="GO:0043190">
    <property type="term" value="C:ATP-binding cassette (ABC) transporter complex"/>
    <property type="evidence" value="ECO:0007669"/>
    <property type="project" value="TreeGrafter"/>
</dbReference>
<dbReference type="InterPro" id="IPR027417">
    <property type="entry name" value="P-loop_NTPase"/>
</dbReference>
<organism evidence="7 8">
    <name type="scientific">Rhodoferax aquaticus</name>
    <dbReference type="NCBI Taxonomy" id="2527691"/>
    <lineage>
        <taxon>Bacteria</taxon>
        <taxon>Pseudomonadati</taxon>
        <taxon>Pseudomonadota</taxon>
        <taxon>Betaproteobacteria</taxon>
        <taxon>Burkholderiales</taxon>
        <taxon>Comamonadaceae</taxon>
        <taxon>Rhodoferax</taxon>
    </lineage>
</organism>
<evidence type="ECO:0000256" key="5">
    <source>
        <dbReference type="ARBA" id="ARBA00022840"/>
    </source>
</evidence>
<reference evidence="8" key="1">
    <citation type="submission" date="2019-02" db="EMBL/GenBank/DDBJ databases">
        <title>Complete genome sequence of Rhodoferax sp. Gr-4.</title>
        <authorList>
            <person name="Jin L."/>
        </authorList>
    </citation>
    <scope>NUCLEOTIDE SEQUENCE [LARGE SCALE GENOMIC DNA]</scope>
    <source>
        <strain evidence="8">Gr-4</strain>
    </source>
</reference>
<dbReference type="GO" id="GO:0005524">
    <property type="term" value="F:ATP binding"/>
    <property type="evidence" value="ECO:0007669"/>
    <property type="project" value="UniProtKB-KW"/>
</dbReference>
<evidence type="ECO:0000256" key="4">
    <source>
        <dbReference type="ARBA" id="ARBA00022741"/>
    </source>
</evidence>
<comment type="similarity">
    <text evidence="1">Belongs to the ABC transporter superfamily.</text>
</comment>
<dbReference type="InterPro" id="IPR003439">
    <property type="entry name" value="ABC_transporter-like_ATP-bd"/>
</dbReference>
<dbReference type="GO" id="GO:0016887">
    <property type="term" value="F:ATP hydrolysis activity"/>
    <property type="evidence" value="ECO:0007669"/>
    <property type="project" value="InterPro"/>
</dbReference>
<reference evidence="8" key="2">
    <citation type="journal article" date="2020" name="Int. J. Syst. Evol. Microbiol.">
        <title>Genomic insights into a novel species Rhodoferax aquaticus sp. nov., isolated from freshwater.</title>
        <authorList>
            <person name="Li T."/>
            <person name="Zhuo Y."/>
            <person name="Jin C.Z."/>
            <person name="Wu X."/>
            <person name="Ko S.R."/>
            <person name="Jin F.J."/>
            <person name="Ahn C.Y."/>
            <person name="Oh H.M."/>
            <person name="Lee H.G."/>
            <person name="Jin L."/>
        </authorList>
    </citation>
    <scope>NUCLEOTIDE SEQUENCE [LARGE SCALE GENOMIC DNA]</scope>
    <source>
        <strain evidence="8">Gr-4</strain>
    </source>
</reference>
<feature type="domain" description="ABC transporter" evidence="6">
    <location>
        <begin position="6"/>
        <end position="238"/>
    </location>
</feature>
<keyword evidence="8" id="KW-1185">Reference proteome</keyword>
<dbReference type="GO" id="GO:0042626">
    <property type="term" value="F:ATPase-coupled transmembrane transporter activity"/>
    <property type="evidence" value="ECO:0007669"/>
    <property type="project" value="TreeGrafter"/>
</dbReference>
<dbReference type="SUPFAM" id="SSF52540">
    <property type="entry name" value="P-loop containing nucleoside triphosphate hydrolases"/>
    <property type="match status" value="1"/>
</dbReference>
<evidence type="ECO:0000256" key="1">
    <source>
        <dbReference type="ARBA" id="ARBA00005417"/>
    </source>
</evidence>
<gene>
    <name evidence="7" type="ORF">EXZ61_18525</name>
</gene>
<evidence type="ECO:0000313" key="7">
    <source>
        <dbReference type="EMBL" id="QDL56013.1"/>
    </source>
</evidence>
<accession>A0A515ETW4</accession>
<dbReference type="SMART" id="SM00382">
    <property type="entry name" value="AAA"/>
    <property type="match status" value="1"/>
</dbReference>
<dbReference type="InterPro" id="IPR003593">
    <property type="entry name" value="AAA+_ATPase"/>
</dbReference>
<dbReference type="PANTHER" id="PTHR43553:SF24">
    <property type="entry name" value="ENERGY-COUPLING FACTOR TRANSPORTER ATP-BINDING PROTEIN ECFA1"/>
    <property type="match status" value="1"/>
</dbReference>
<dbReference type="KEGG" id="rhg:EXZ61_18525"/>
<name>A0A515ETW4_9BURK</name>
<dbReference type="InterPro" id="IPR050095">
    <property type="entry name" value="ECF_ABC_transporter_ATP-bd"/>
</dbReference>
<evidence type="ECO:0000259" key="6">
    <source>
        <dbReference type="PROSITE" id="PS50893"/>
    </source>
</evidence>
<keyword evidence="4" id="KW-0547">Nucleotide-binding</keyword>
<protein>
    <submittedName>
        <fullName evidence="7">ABC transporter ATP-binding protein</fullName>
    </submittedName>
</protein>
<dbReference type="InterPro" id="IPR015856">
    <property type="entry name" value="ABC_transpr_CbiO/EcfA_su"/>
</dbReference>
<keyword evidence="2" id="KW-0813">Transport</keyword>
<evidence type="ECO:0000256" key="3">
    <source>
        <dbReference type="ARBA" id="ARBA00022475"/>
    </source>
</evidence>
<dbReference type="PROSITE" id="PS50893">
    <property type="entry name" value="ABC_TRANSPORTER_2"/>
    <property type="match status" value="1"/>
</dbReference>
<keyword evidence="3" id="KW-0472">Membrane</keyword>
<keyword evidence="3" id="KW-1003">Cell membrane</keyword>
<dbReference type="Proteomes" id="UP000317365">
    <property type="component" value="Chromosome"/>
</dbReference>
<sequence>MRPDSYKVSDLLSISNAVLKRGTTPVFDGLTLQLNERRIGLIGDNGAGKSSLFRMACGLEAPQSGSVTVQGLVAFRINAQRPNLVGMMFQNPDDQIVFPTVQEELALGLTATGIPRRDAIAQARTFLATRGLAAWAERAISSLSQGQRQHVCWLAILLSQPALILLDEPFASLDLPGQALLHEDIAQAPQQIIVSTHVLEHLRGCDRVVWLDHGRVRADGAADTVCEQYRADVATRIRKRTATTG</sequence>
<keyword evidence="5 7" id="KW-0067">ATP-binding</keyword>
<evidence type="ECO:0000256" key="2">
    <source>
        <dbReference type="ARBA" id="ARBA00022448"/>
    </source>
</evidence>
<proteinExistence type="inferred from homology"/>
<dbReference type="Pfam" id="PF00005">
    <property type="entry name" value="ABC_tran"/>
    <property type="match status" value="1"/>
</dbReference>
<dbReference type="Gene3D" id="3.40.50.300">
    <property type="entry name" value="P-loop containing nucleotide triphosphate hydrolases"/>
    <property type="match status" value="1"/>
</dbReference>